<comment type="caution">
    <text evidence="7">The sequence shown here is derived from an EMBL/GenBank/DDBJ whole genome shotgun (WGS) entry which is preliminary data.</text>
</comment>
<dbReference type="AlphaFoldDB" id="A0A2A2SET5"/>
<dbReference type="Proteomes" id="UP000218151">
    <property type="component" value="Unassembled WGS sequence"/>
</dbReference>
<organism evidence="7 8">
    <name type="scientific">Sphingomonas lenta</name>
    <dbReference type="NCBI Taxonomy" id="1141887"/>
    <lineage>
        <taxon>Bacteria</taxon>
        <taxon>Pseudomonadati</taxon>
        <taxon>Pseudomonadota</taxon>
        <taxon>Alphaproteobacteria</taxon>
        <taxon>Sphingomonadales</taxon>
        <taxon>Sphingomonadaceae</taxon>
        <taxon>Sphingomonas</taxon>
    </lineage>
</organism>
<dbReference type="OrthoDB" id="9784658at2"/>
<dbReference type="InterPro" id="IPR036259">
    <property type="entry name" value="MFS_trans_sf"/>
</dbReference>
<dbReference type="EMBL" id="NSLI01000003">
    <property type="protein sequence ID" value="PAX07723.1"/>
    <property type="molecule type" value="Genomic_DNA"/>
</dbReference>
<feature type="transmembrane region" description="Helical" evidence="5">
    <location>
        <begin position="12"/>
        <end position="30"/>
    </location>
</feature>
<gene>
    <name evidence="7" type="ORF">CKY28_08780</name>
</gene>
<feature type="transmembrane region" description="Helical" evidence="5">
    <location>
        <begin position="348"/>
        <end position="370"/>
    </location>
</feature>
<proteinExistence type="predicted"/>
<accession>A0A2A2SET5</accession>
<dbReference type="InterPro" id="IPR020846">
    <property type="entry name" value="MFS_dom"/>
</dbReference>
<feature type="transmembrane region" description="Helical" evidence="5">
    <location>
        <begin position="84"/>
        <end position="106"/>
    </location>
</feature>
<evidence type="ECO:0000256" key="2">
    <source>
        <dbReference type="ARBA" id="ARBA00022692"/>
    </source>
</evidence>
<feature type="transmembrane region" description="Helical" evidence="5">
    <location>
        <begin position="315"/>
        <end position="336"/>
    </location>
</feature>
<dbReference type="PROSITE" id="PS50850">
    <property type="entry name" value="MFS"/>
    <property type="match status" value="1"/>
</dbReference>
<dbReference type="PANTHER" id="PTHR23508">
    <property type="entry name" value="CARBOXYLIC ACID TRANSPORTER PROTEIN HOMOLOG"/>
    <property type="match status" value="1"/>
</dbReference>
<feature type="transmembrane region" description="Helical" evidence="5">
    <location>
        <begin position="50"/>
        <end position="72"/>
    </location>
</feature>
<feature type="transmembrane region" description="Helical" evidence="5">
    <location>
        <begin position="172"/>
        <end position="191"/>
    </location>
</feature>
<dbReference type="Pfam" id="PF07690">
    <property type="entry name" value="MFS_1"/>
    <property type="match status" value="1"/>
</dbReference>
<dbReference type="InterPro" id="IPR011701">
    <property type="entry name" value="MFS"/>
</dbReference>
<feature type="transmembrane region" description="Helical" evidence="5">
    <location>
        <begin position="266"/>
        <end position="284"/>
    </location>
</feature>
<evidence type="ECO:0000256" key="1">
    <source>
        <dbReference type="ARBA" id="ARBA00004141"/>
    </source>
</evidence>
<dbReference type="SUPFAM" id="SSF103473">
    <property type="entry name" value="MFS general substrate transporter"/>
    <property type="match status" value="1"/>
</dbReference>
<dbReference type="CDD" id="cd17316">
    <property type="entry name" value="MFS_SV2_like"/>
    <property type="match status" value="1"/>
</dbReference>
<protein>
    <recommendedName>
        <fullName evidence="6">Major facilitator superfamily (MFS) profile domain-containing protein</fullName>
    </recommendedName>
</protein>
<name>A0A2A2SET5_9SPHN</name>
<sequence>MGVTRAEDVPLGRRVAAFALLMVFEFFYGWSWNTVDVLRPQIREALGLTLTQAGSAYTAQSIGALIGAVVLGQLADHFGRRRTLFVVVVGFSAFAALGTMVTSYPLLLAQRFLLGFFLGAIFPVLIATYMGLFPNHLRGKLASLGQGTYNLSVIALGQAYRIYGEGGDWPTLLWAGAIPSLVLAPLLFVIVPDDRRVRAWGAEEAAPPLAKLPVMDLFGPGLRRTTLLLFLLVGLNFFAYQAFAGWVTTYLKEVKGFDANIAGDVISWQFIGAVIGGFFWGWFADRYGRRLAGIGFFVGALSVVLYLTAFDSPGALRIGGALWGFMITASVAWAPWMSELFPAHLRSTAMSIFNWGRIISMTAPLVTGLIADEFGLAAAMLLSAIGFGLGGVVWLMLPETLNRRRAPGAQALPA</sequence>
<feature type="transmembrane region" description="Helical" evidence="5">
    <location>
        <begin position="376"/>
        <end position="397"/>
    </location>
</feature>
<keyword evidence="4 5" id="KW-0472">Membrane</keyword>
<keyword evidence="2 5" id="KW-0812">Transmembrane</keyword>
<keyword evidence="8" id="KW-1185">Reference proteome</keyword>
<evidence type="ECO:0000256" key="4">
    <source>
        <dbReference type="ARBA" id="ARBA00023136"/>
    </source>
</evidence>
<feature type="transmembrane region" description="Helical" evidence="5">
    <location>
        <begin position="227"/>
        <end position="246"/>
    </location>
</feature>
<dbReference type="Gene3D" id="1.20.1250.20">
    <property type="entry name" value="MFS general substrate transporter like domains"/>
    <property type="match status" value="2"/>
</dbReference>
<keyword evidence="3 5" id="KW-1133">Transmembrane helix</keyword>
<evidence type="ECO:0000256" key="5">
    <source>
        <dbReference type="SAM" id="Phobius"/>
    </source>
</evidence>
<feature type="transmembrane region" description="Helical" evidence="5">
    <location>
        <begin position="291"/>
        <end position="309"/>
    </location>
</feature>
<feature type="domain" description="Major facilitator superfamily (MFS) profile" evidence="6">
    <location>
        <begin position="17"/>
        <end position="401"/>
    </location>
</feature>
<dbReference type="RefSeq" id="WP_095997966.1">
    <property type="nucleotide sequence ID" value="NZ_NSLI01000003.1"/>
</dbReference>
<dbReference type="GO" id="GO:0005886">
    <property type="term" value="C:plasma membrane"/>
    <property type="evidence" value="ECO:0007669"/>
    <property type="project" value="TreeGrafter"/>
</dbReference>
<dbReference type="PANTHER" id="PTHR23508:SF10">
    <property type="entry name" value="CARBOXYLIC ACID TRANSPORTER PROTEIN HOMOLOG"/>
    <property type="match status" value="1"/>
</dbReference>
<reference evidence="8" key="1">
    <citation type="submission" date="2017-09" db="EMBL/GenBank/DDBJ databases">
        <authorList>
            <person name="Feng G."/>
            <person name="Zhu H."/>
        </authorList>
    </citation>
    <scope>NUCLEOTIDE SEQUENCE [LARGE SCALE GENOMIC DNA]</scope>
    <source>
        <strain evidence="8">1PNM-20</strain>
    </source>
</reference>
<evidence type="ECO:0000313" key="7">
    <source>
        <dbReference type="EMBL" id="PAX07723.1"/>
    </source>
</evidence>
<feature type="transmembrane region" description="Helical" evidence="5">
    <location>
        <begin position="112"/>
        <end position="132"/>
    </location>
</feature>
<evidence type="ECO:0000313" key="8">
    <source>
        <dbReference type="Proteomes" id="UP000218151"/>
    </source>
</evidence>
<dbReference type="GO" id="GO:0046943">
    <property type="term" value="F:carboxylic acid transmembrane transporter activity"/>
    <property type="evidence" value="ECO:0007669"/>
    <property type="project" value="TreeGrafter"/>
</dbReference>
<comment type="subcellular location">
    <subcellularLocation>
        <location evidence="1">Membrane</location>
        <topology evidence="1">Multi-pass membrane protein</topology>
    </subcellularLocation>
</comment>
<evidence type="ECO:0000259" key="6">
    <source>
        <dbReference type="PROSITE" id="PS50850"/>
    </source>
</evidence>
<evidence type="ECO:0000256" key="3">
    <source>
        <dbReference type="ARBA" id="ARBA00022989"/>
    </source>
</evidence>
<dbReference type="Pfam" id="PF00083">
    <property type="entry name" value="Sugar_tr"/>
    <property type="match status" value="1"/>
</dbReference>
<dbReference type="InterPro" id="IPR005828">
    <property type="entry name" value="MFS_sugar_transport-like"/>
</dbReference>